<dbReference type="RefSeq" id="WP_018394476.1">
    <property type="nucleotide sequence ID" value="NZ_JBCNAN010000017.1"/>
</dbReference>
<name>A0A177KMS3_9BACI</name>
<comment type="caution">
    <text evidence="8">The sequence shown here is derived from an EMBL/GenBank/DDBJ whole genome shotgun (WGS) entry which is preliminary data.</text>
</comment>
<dbReference type="PANTHER" id="PTHR44591">
    <property type="entry name" value="STRESS RESPONSE REGULATOR PROTEIN 1"/>
    <property type="match status" value="1"/>
</dbReference>
<feature type="modified residue" description="4-aspartylphosphate" evidence="6">
    <location>
        <position position="54"/>
    </location>
</feature>
<dbReference type="PROSITE" id="PS50110">
    <property type="entry name" value="RESPONSE_REGULATORY"/>
    <property type="match status" value="1"/>
</dbReference>
<feature type="domain" description="Response regulatory" evidence="7">
    <location>
        <begin position="3"/>
        <end position="119"/>
    </location>
</feature>
<protein>
    <submittedName>
        <fullName evidence="8">Histidine kinase</fullName>
    </submittedName>
</protein>
<dbReference type="SMART" id="SM00448">
    <property type="entry name" value="REC"/>
    <property type="match status" value="1"/>
</dbReference>
<evidence type="ECO:0000256" key="3">
    <source>
        <dbReference type="ARBA" id="ARBA00023015"/>
    </source>
</evidence>
<accession>A0A177KMS3</accession>
<dbReference type="InterPro" id="IPR050595">
    <property type="entry name" value="Bact_response_regulator"/>
</dbReference>
<dbReference type="SUPFAM" id="SSF52172">
    <property type="entry name" value="CheY-like"/>
    <property type="match status" value="1"/>
</dbReference>
<dbReference type="STRING" id="29332.AWH48_09100"/>
<evidence type="ECO:0000313" key="10">
    <source>
        <dbReference type="Proteomes" id="UP000076935"/>
    </source>
</evidence>
<keyword evidence="10" id="KW-1185">Reference proteome</keyword>
<dbReference type="CDD" id="cd00156">
    <property type="entry name" value="REC"/>
    <property type="match status" value="1"/>
</dbReference>
<evidence type="ECO:0000256" key="5">
    <source>
        <dbReference type="ARBA" id="ARBA00023163"/>
    </source>
</evidence>
<dbReference type="GO" id="GO:0003677">
    <property type="term" value="F:DNA binding"/>
    <property type="evidence" value="ECO:0007669"/>
    <property type="project" value="UniProtKB-KW"/>
</dbReference>
<evidence type="ECO:0000313" key="11">
    <source>
        <dbReference type="Proteomes" id="UP000077271"/>
    </source>
</evidence>
<keyword evidence="8" id="KW-0418">Kinase</keyword>
<dbReference type="GO" id="GO:0000160">
    <property type="term" value="P:phosphorelay signal transduction system"/>
    <property type="evidence" value="ECO:0007669"/>
    <property type="project" value="UniProtKB-KW"/>
</dbReference>
<sequence>MKKILIADDEDILRMLIEDTLEDSDLGFEIDEAEDGREALDKILNGSYDLVILDYMMPHLTGMEVLEQLQLASFHIPVLMLTAKAQETDRERAMQNGAEYFMSKPFSPMDLLNLVESILES</sequence>
<keyword evidence="4" id="KW-0238">DNA-binding</keyword>
<dbReference type="Pfam" id="PF00072">
    <property type="entry name" value="Response_reg"/>
    <property type="match status" value="1"/>
</dbReference>
<dbReference type="EMBL" id="LQWY01000016">
    <property type="protein sequence ID" value="OAH61648.1"/>
    <property type="molecule type" value="Genomic_DNA"/>
</dbReference>
<keyword evidence="3" id="KW-0805">Transcription regulation</keyword>
<evidence type="ECO:0000256" key="1">
    <source>
        <dbReference type="ARBA" id="ARBA00022553"/>
    </source>
</evidence>
<proteinExistence type="predicted"/>
<evidence type="ECO:0000313" key="8">
    <source>
        <dbReference type="EMBL" id="OAH54728.1"/>
    </source>
</evidence>
<dbReference type="EMBL" id="LQWZ01000033">
    <property type="protein sequence ID" value="OAH54728.1"/>
    <property type="molecule type" value="Genomic_DNA"/>
</dbReference>
<evidence type="ECO:0000256" key="4">
    <source>
        <dbReference type="ARBA" id="ARBA00023125"/>
    </source>
</evidence>
<evidence type="ECO:0000256" key="6">
    <source>
        <dbReference type="PROSITE-ProRule" id="PRU00169"/>
    </source>
</evidence>
<dbReference type="AlphaFoldDB" id="A0A177KMS3"/>
<dbReference type="Proteomes" id="UP000077271">
    <property type="component" value="Unassembled WGS sequence"/>
</dbReference>
<dbReference type="PANTHER" id="PTHR44591:SF3">
    <property type="entry name" value="RESPONSE REGULATORY DOMAIN-CONTAINING PROTEIN"/>
    <property type="match status" value="1"/>
</dbReference>
<dbReference type="Gene3D" id="3.40.50.2300">
    <property type="match status" value="1"/>
</dbReference>
<evidence type="ECO:0000313" key="9">
    <source>
        <dbReference type="EMBL" id="OAH61648.1"/>
    </source>
</evidence>
<evidence type="ECO:0000259" key="7">
    <source>
        <dbReference type="PROSITE" id="PS50110"/>
    </source>
</evidence>
<evidence type="ECO:0000256" key="2">
    <source>
        <dbReference type="ARBA" id="ARBA00023012"/>
    </source>
</evidence>
<keyword evidence="2" id="KW-0902">Two-component regulatory system</keyword>
<gene>
    <name evidence="8" type="ORF">AWH48_09100</name>
    <name evidence="9" type="ORF">AWH49_11915</name>
</gene>
<dbReference type="OrthoDB" id="9797769at2"/>
<reference evidence="10 11" key="1">
    <citation type="submission" date="2016-01" db="EMBL/GenBank/DDBJ databases">
        <title>Investigation of taxonomic status of Bacillus aminovorans.</title>
        <authorList>
            <person name="Verma A."/>
            <person name="Pal Y."/>
            <person name="Krishnamurthi S."/>
        </authorList>
    </citation>
    <scope>NUCLEOTIDE SEQUENCE [LARGE SCALE GENOMIC DNA]</scope>
    <source>
        <strain evidence="9 10">DSM 1314</strain>
        <strain evidence="8 11">DSM 4337</strain>
    </source>
</reference>
<dbReference type="GO" id="GO:0016301">
    <property type="term" value="F:kinase activity"/>
    <property type="evidence" value="ECO:0007669"/>
    <property type="project" value="UniProtKB-KW"/>
</dbReference>
<organism evidence="8 11">
    <name type="scientific">Domibacillus aminovorans</name>
    <dbReference type="NCBI Taxonomy" id="29332"/>
    <lineage>
        <taxon>Bacteria</taxon>
        <taxon>Bacillati</taxon>
        <taxon>Bacillota</taxon>
        <taxon>Bacilli</taxon>
        <taxon>Bacillales</taxon>
        <taxon>Bacillaceae</taxon>
        <taxon>Domibacillus</taxon>
    </lineage>
</organism>
<keyword evidence="5" id="KW-0804">Transcription</keyword>
<dbReference type="FunFam" id="3.40.50.2300:FF:000001">
    <property type="entry name" value="DNA-binding response regulator PhoB"/>
    <property type="match status" value="1"/>
</dbReference>
<keyword evidence="8" id="KW-0808">Transferase</keyword>
<dbReference type="InterPro" id="IPR011006">
    <property type="entry name" value="CheY-like_superfamily"/>
</dbReference>
<keyword evidence="1 6" id="KW-0597">Phosphoprotein</keyword>
<dbReference type="Proteomes" id="UP000076935">
    <property type="component" value="Unassembled WGS sequence"/>
</dbReference>
<dbReference type="InterPro" id="IPR001789">
    <property type="entry name" value="Sig_transdc_resp-reg_receiver"/>
</dbReference>